<organism evidence="2 3">
    <name type="scientific">Streptomyces bambusae</name>
    <dbReference type="NCBI Taxonomy" id="1550616"/>
    <lineage>
        <taxon>Bacteria</taxon>
        <taxon>Bacillati</taxon>
        <taxon>Actinomycetota</taxon>
        <taxon>Actinomycetes</taxon>
        <taxon>Kitasatosporales</taxon>
        <taxon>Streptomycetaceae</taxon>
        <taxon>Streptomyces</taxon>
    </lineage>
</organism>
<protein>
    <recommendedName>
        <fullName evidence="4">AG2 protein</fullName>
    </recommendedName>
</protein>
<comment type="caution">
    <text evidence="2">The sequence shown here is derived from an EMBL/GenBank/DDBJ whole genome shotgun (WGS) entry which is preliminary data.</text>
</comment>
<feature type="region of interest" description="Disordered" evidence="1">
    <location>
        <begin position="748"/>
        <end position="771"/>
    </location>
</feature>
<evidence type="ECO:0008006" key="4">
    <source>
        <dbReference type="Google" id="ProtNLM"/>
    </source>
</evidence>
<proteinExistence type="predicted"/>
<evidence type="ECO:0000313" key="3">
    <source>
        <dbReference type="Proteomes" id="UP000812013"/>
    </source>
</evidence>
<reference evidence="2 3" key="1">
    <citation type="submission" date="2019-12" db="EMBL/GenBank/DDBJ databases">
        <title>Genome sequence of Streptomyces bambusae.</title>
        <authorList>
            <person name="Bansal K."/>
            <person name="Choksket S."/>
            <person name="Korpole S."/>
            <person name="Patil P.B."/>
        </authorList>
    </citation>
    <scope>NUCLEOTIDE SEQUENCE [LARGE SCALE GENOMIC DNA]</scope>
    <source>
        <strain evidence="2 3">SK60</strain>
    </source>
</reference>
<gene>
    <name evidence="2" type="ORF">GPJ59_31820</name>
</gene>
<evidence type="ECO:0000256" key="1">
    <source>
        <dbReference type="SAM" id="MobiDB-lite"/>
    </source>
</evidence>
<dbReference type="RefSeq" id="WP_219671402.1">
    <property type="nucleotide sequence ID" value="NZ_WTFF01000377.1"/>
</dbReference>
<sequence>MLTFDNVMNAPLDKLNTAVQDWGAMVTKLEELAESARTGMKARSDKADWSGVNADVTKPFVDKTAKEFDDAAKEAKGVHQLLTDGHSTIKAAKDRLKKIVDEEAPAAGFRVDAAGKVTAVPMDPKTEYAAKHDPDYQEWKRKQEADRKAWQAQIDRLVEDCQDADDSLARALRANVTDDHNFSGPKYTTLDGEQADRAATLMKKLTKEPGGVARNPEALRELEDLLDDNRNDPEFSTDFYRKLGPEGTLEAYGKLSIDASSLGEAGKDRLAMVGNIQSDMGAMLGLATQKGTPNHLDAAWTTELMKAGRKEIQVTGDLTSKIYGYQMLGALLHEGKYDKDFLTSVGRDMVAFDRENPKAWEHGAPYDPKTVLSQGKDGSRGFYPLTGLMEAMSHNPEAATAFFNEPVRKDTNGDGLVTLSDGKVDGQHGKDRGMVDYMLDKESWADAFDQAPGHPYDKALPAQEALGSALEAAVSGRVPGDEKAPPVAHTKEMAAIMEHVVEKVGEDPSLVAADPGEDKKPKLGGLSGHFGNMTAEYIADFQASAENGGKQIKVNGTQAEFDEATVARFLGAVGQDPEAYGAITNANQALTAVLVTDVVQHRNEYGNVLGEAVGNAVQPGGQIAGFLTEARAQGMHAETAHTNEEYVKGVEDGAKWINRGISAAGGKYLEMVPLAGDIVEWVQEDVTEYFVEDAQEKGKEKTADTEKAVAEMYSQADISTSSAAESAVRNAAAGSGLSQREIDTLAGVASKESSVGHSVGRDLVDSSKAPS</sequence>
<dbReference type="EMBL" id="WTFF01000377">
    <property type="protein sequence ID" value="MBW5486329.1"/>
    <property type="molecule type" value="Genomic_DNA"/>
</dbReference>
<accession>A0ABS6ZEY9</accession>
<keyword evidence="3" id="KW-1185">Reference proteome</keyword>
<evidence type="ECO:0000313" key="2">
    <source>
        <dbReference type="EMBL" id="MBW5486329.1"/>
    </source>
</evidence>
<name>A0ABS6ZEY9_9ACTN</name>
<dbReference type="Proteomes" id="UP000812013">
    <property type="component" value="Unassembled WGS sequence"/>
</dbReference>